<evidence type="ECO:0000313" key="3">
    <source>
        <dbReference type="Proteomes" id="UP000184356"/>
    </source>
</evidence>
<dbReference type="RefSeq" id="XP_040697258.1">
    <property type="nucleotide sequence ID" value="XM_040845423.1"/>
</dbReference>
<accession>A0A1L9T1X5</accession>
<gene>
    <name evidence="2" type="ORF">ASPSYDRAFT_36390</name>
</gene>
<organism evidence="2 3">
    <name type="scientific">Aspergillus sydowii CBS 593.65</name>
    <dbReference type="NCBI Taxonomy" id="1036612"/>
    <lineage>
        <taxon>Eukaryota</taxon>
        <taxon>Fungi</taxon>
        <taxon>Dikarya</taxon>
        <taxon>Ascomycota</taxon>
        <taxon>Pezizomycotina</taxon>
        <taxon>Eurotiomycetes</taxon>
        <taxon>Eurotiomycetidae</taxon>
        <taxon>Eurotiales</taxon>
        <taxon>Aspergillaceae</taxon>
        <taxon>Aspergillus</taxon>
        <taxon>Aspergillus subgen. Nidulantes</taxon>
    </lineage>
</organism>
<evidence type="ECO:0000259" key="1">
    <source>
        <dbReference type="PROSITE" id="PS50181"/>
    </source>
</evidence>
<dbReference type="OrthoDB" id="5281164at2759"/>
<dbReference type="GeneID" id="63761496"/>
<proteinExistence type="predicted"/>
<dbReference type="SUPFAM" id="SSF81383">
    <property type="entry name" value="F-box domain"/>
    <property type="match status" value="1"/>
</dbReference>
<evidence type="ECO:0000313" key="2">
    <source>
        <dbReference type="EMBL" id="OJJ53452.1"/>
    </source>
</evidence>
<dbReference type="EMBL" id="KV878597">
    <property type="protein sequence ID" value="OJJ53452.1"/>
    <property type="molecule type" value="Genomic_DNA"/>
</dbReference>
<dbReference type="VEuPathDB" id="FungiDB:ASPSYDRAFT_36390"/>
<sequence length="147" mass="16826">MEPTTSKPFPILDLPPELHLLIADVSPPSTVMNLRLVNKHFNTLIPALSREQLLEAETSDLSIRKNLYACSVCLRLRRRRKFADDMIQGHRERLGEDRGYRLCIDCGCNPILGKPYYRDGDAITIKGSVRFVVAGTRHPRRPKFGRR</sequence>
<protein>
    <recommendedName>
        <fullName evidence="1">F-box domain-containing protein</fullName>
    </recommendedName>
</protein>
<dbReference type="PROSITE" id="PS50181">
    <property type="entry name" value="FBOX"/>
    <property type="match status" value="1"/>
</dbReference>
<keyword evidence="3" id="KW-1185">Reference proteome</keyword>
<feature type="domain" description="F-box" evidence="1">
    <location>
        <begin position="8"/>
        <end position="57"/>
    </location>
</feature>
<dbReference type="InterPro" id="IPR036047">
    <property type="entry name" value="F-box-like_dom_sf"/>
</dbReference>
<dbReference type="AlphaFoldDB" id="A0A1L9T1X5"/>
<name>A0A1L9T1X5_9EURO</name>
<dbReference type="InterPro" id="IPR001810">
    <property type="entry name" value="F-box_dom"/>
</dbReference>
<reference evidence="3" key="1">
    <citation type="journal article" date="2017" name="Genome Biol.">
        <title>Comparative genomics reveals high biological diversity and specific adaptations in the industrially and medically important fungal genus Aspergillus.</title>
        <authorList>
            <person name="de Vries R.P."/>
            <person name="Riley R."/>
            <person name="Wiebenga A."/>
            <person name="Aguilar-Osorio G."/>
            <person name="Amillis S."/>
            <person name="Uchima C.A."/>
            <person name="Anderluh G."/>
            <person name="Asadollahi M."/>
            <person name="Askin M."/>
            <person name="Barry K."/>
            <person name="Battaglia E."/>
            <person name="Bayram O."/>
            <person name="Benocci T."/>
            <person name="Braus-Stromeyer S.A."/>
            <person name="Caldana C."/>
            <person name="Canovas D."/>
            <person name="Cerqueira G.C."/>
            <person name="Chen F."/>
            <person name="Chen W."/>
            <person name="Choi C."/>
            <person name="Clum A."/>
            <person name="Dos Santos R.A."/>
            <person name="Damasio A.R."/>
            <person name="Diallinas G."/>
            <person name="Emri T."/>
            <person name="Fekete E."/>
            <person name="Flipphi M."/>
            <person name="Freyberg S."/>
            <person name="Gallo A."/>
            <person name="Gournas C."/>
            <person name="Habgood R."/>
            <person name="Hainaut M."/>
            <person name="Harispe M.L."/>
            <person name="Henrissat B."/>
            <person name="Hilden K.S."/>
            <person name="Hope R."/>
            <person name="Hossain A."/>
            <person name="Karabika E."/>
            <person name="Karaffa L."/>
            <person name="Karanyi Z."/>
            <person name="Krasevec N."/>
            <person name="Kuo A."/>
            <person name="Kusch H."/>
            <person name="LaButti K."/>
            <person name="Lagendijk E.L."/>
            <person name="Lapidus A."/>
            <person name="Levasseur A."/>
            <person name="Lindquist E."/>
            <person name="Lipzen A."/>
            <person name="Logrieco A.F."/>
            <person name="MacCabe A."/>
            <person name="Maekelae M.R."/>
            <person name="Malavazi I."/>
            <person name="Melin P."/>
            <person name="Meyer V."/>
            <person name="Mielnichuk N."/>
            <person name="Miskei M."/>
            <person name="Molnar A.P."/>
            <person name="Mule G."/>
            <person name="Ngan C.Y."/>
            <person name="Orejas M."/>
            <person name="Orosz E."/>
            <person name="Ouedraogo J.P."/>
            <person name="Overkamp K.M."/>
            <person name="Park H.-S."/>
            <person name="Perrone G."/>
            <person name="Piumi F."/>
            <person name="Punt P.J."/>
            <person name="Ram A.F."/>
            <person name="Ramon A."/>
            <person name="Rauscher S."/>
            <person name="Record E."/>
            <person name="Riano-Pachon D.M."/>
            <person name="Robert V."/>
            <person name="Roehrig J."/>
            <person name="Ruller R."/>
            <person name="Salamov A."/>
            <person name="Salih N.S."/>
            <person name="Samson R.A."/>
            <person name="Sandor E."/>
            <person name="Sanguinetti M."/>
            <person name="Schuetze T."/>
            <person name="Sepcic K."/>
            <person name="Shelest E."/>
            <person name="Sherlock G."/>
            <person name="Sophianopoulou V."/>
            <person name="Squina F.M."/>
            <person name="Sun H."/>
            <person name="Susca A."/>
            <person name="Todd R.B."/>
            <person name="Tsang A."/>
            <person name="Unkles S.E."/>
            <person name="van de Wiele N."/>
            <person name="van Rossen-Uffink D."/>
            <person name="Oliveira J.V."/>
            <person name="Vesth T.C."/>
            <person name="Visser J."/>
            <person name="Yu J.-H."/>
            <person name="Zhou M."/>
            <person name="Andersen M.R."/>
            <person name="Archer D.B."/>
            <person name="Baker S.E."/>
            <person name="Benoit I."/>
            <person name="Brakhage A.A."/>
            <person name="Braus G.H."/>
            <person name="Fischer R."/>
            <person name="Frisvad J.C."/>
            <person name="Goldman G.H."/>
            <person name="Houbraken J."/>
            <person name="Oakley B."/>
            <person name="Pocsi I."/>
            <person name="Scazzocchio C."/>
            <person name="Seiboth B."/>
            <person name="vanKuyk P.A."/>
            <person name="Wortman J."/>
            <person name="Dyer P.S."/>
            <person name="Grigoriev I.V."/>
        </authorList>
    </citation>
    <scope>NUCLEOTIDE SEQUENCE [LARGE SCALE GENOMIC DNA]</scope>
    <source>
        <strain evidence="3">CBS 593.65</strain>
    </source>
</reference>
<dbReference type="Proteomes" id="UP000184356">
    <property type="component" value="Unassembled WGS sequence"/>
</dbReference>